<dbReference type="Gene3D" id="3.40.50.2000">
    <property type="entry name" value="Glycogen Phosphorylase B"/>
    <property type="match status" value="2"/>
</dbReference>
<dbReference type="PANTHER" id="PTHR45947">
    <property type="entry name" value="SULFOQUINOVOSYL TRANSFERASE SQD2"/>
    <property type="match status" value="1"/>
</dbReference>
<evidence type="ECO:0000256" key="1">
    <source>
        <dbReference type="SAM" id="Coils"/>
    </source>
</evidence>
<comment type="caution">
    <text evidence="4">The sequence shown here is derived from an EMBL/GenBank/DDBJ whole genome shotgun (WGS) entry which is preliminary data.</text>
</comment>
<dbReference type="Proteomes" id="UP000216024">
    <property type="component" value="Unassembled WGS sequence"/>
</dbReference>
<dbReference type="SUPFAM" id="SSF53756">
    <property type="entry name" value="UDP-Glycosyltransferase/glycogen phosphorylase"/>
    <property type="match status" value="1"/>
</dbReference>
<reference evidence="4 5" key="1">
    <citation type="submission" date="2017-06" db="EMBL/GenBank/DDBJ databases">
        <title>Draft genome sequence of anaerobic fermentative bacterium Anaeromicrobium sediminis DY2726D isolated from West Pacific Ocean sediments.</title>
        <authorList>
            <person name="Zeng X."/>
        </authorList>
    </citation>
    <scope>NUCLEOTIDE SEQUENCE [LARGE SCALE GENOMIC DNA]</scope>
    <source>
        <strain evidence="4 5">DY2726D</strain>
    </source>
</reference>
<dbReference type="OrthoDB" id="9802525at2"/>
<dbReference type="Pfam" id="PF00534">
    <property type="entry name" value="Glycos_transf_1"/>
    <property type="match status" value="1"/>
</dbReference>
<sequence>MGDDYIIDKMKDYFEVKDENLKLKEYIMNLENEIEDFSYRIINKNNEIIEIHEKELEIKEKYNIEHSKMKEIYNLNKELKESVNFYKEQSATHKSYRKKYLDELAKNKREFKIQDKELKRYIANYERRNKELLELKRTIRYKLGDAIILGLRPSKHTILLPYKIIKLFSQGLKKVVKRNKRNNRQMKSTIYDDNTKVIENNIHKNKVNSVEMKSYDVDKTSINYNEGRELYKELKQKGKLSESIGVLNQLRSIRPNAKFIERELEINKDKLDLLKDIKYTKKIERNIRKKQGNKALHVLNTTLPYLKNGYSIRANYILKNQKEIGIDPIVITRPGFPNDFKEQSINNDEKIIKENHDGIVYYRCLPKLFMRHTKLSTYVDEYKDIICEIAQKEKPFAIHAASNYVNGMAAFEAAKKLQLPFIYEIRGFWELTTVSRIPDFKNSQEYNLAHKMETFLAHNADQVIVISEGLKKELINRGIDKEKITIVPNGVDISEIKELSYDNDIANKYDLKDKLIIGYIGSIVKYEGLQNLIEAIAKLRKDGVYNIKFLVVGDGNYKSELEKMVKLYGLESQIIFTGRIPHEEVNRYYSVFDLCIFPRLSEEVTEIVTPLKPLEAMACGKVVIGSNVGAIKEIIKDNVNGVIFDNTIADLCEKIKYIMSDEETMLQFKNKGKKWVIENRDWNKLVHIYEDVYKYMKI</sequence>
<dbReference type="EMBL" id="NIBG01000017">
    <property type="protein sequence ID" value="PAB58271.1"/>
    <property type="molecule type" value="Genomic_DNA"/>
</dbReference>
<dbReference type="InterPro" id="IPR001296">
    <property type="entry name" value="Glyco_trans_1"/>
</dbReference>
<accession>A0A267MFB5</accession>
<dbReference type="Pfam" id="PF13439">
    <property type="entry name" value="Glyco_transf_4"/>
    <property type="match status" value="1"/>
</dbReference>
<dbReference type="AlphaFoldDB" id="A0A267MFB5"/>
<feature type="domain" description="Glycosyl transferase family 1" evidence="2">
    <location>
        <begin position="508"/>
        <end position="675"/>
    </location>
</feature>
<proteinExistence type="predicted"/>
<evidence type="ECO:0000259" key="2">
    <source>
        <dbReference type="Pfam" id="PF00534"/>
    </source>
</evidence>
<organism evidence="4 5">
    <name type="scientific">Anaeromicrobium sediminis</name>
    <dbReference type="NCBI Taxonomy" id="1478221"/>
    <lineage>
        <taxon>Bacteria</taxon>
        <taxon>Bacillati</taxon>
        <taxon>Bacillota</taxon>
        <taxon>Clostridia</taxon>
        <taxon>Peptostreptococcales</taxon>
        <taxon>Thermotaleaceae</taxon>
        <taxon>Anaeromicrobium</taxon>
    </lineage>
</organism>
<dbReference type="PANTHER" id="PTHR45947:SF3">
    <property type="entry name" value="SULFOQUINOVOSYL TRANSFERASE SQD2"/>
    <property type="match status" value="1"/>
</dbReference>
<dbReference type="InterPro" id="IPR050194">
    <property type="entry name" value="Glycosyltransferase_grp1"/>
</dbReference>
<evidence type="ECO:0000313" key="4">
    <source>
        <dbReference type="EMBL" id="PAB58271.1"/>
    </source>
</evidence>
<feature type="domain" description="Glycosyltransferase subfamily 4-like N-terminal" evidence="3">
    <location>
        <begin position="317"/>
        <end position="494"/>
    </location>
</feature>
<gene>
    <name evidence="4" type="ORF">CCE28_15865</name>
</gene>
<name>A0A267MFB5_9FIRM</name>
<dbReference type="InterPro" id="IPR028098">
    <property type="entry name" value="Glyco_trans_4-like_N"/>
</dbReference>
<feature type="coiled-coil region" evidence="1">
    <location>
        <begin position="27"/>
        <end position="89"/>
    </location>
</feature>
<dbReference type="CDD" id="cd03801">
    <property type="entry name" value="GT4_PimA-like"/>
    <property type="match status" value="1"/>
</dbReference>
<evidence type="ECO:0000259" key="3">
    <source>
        <dbReference type="Pfam" id="PF13439"/>
    </source>
</evidence>
<dbReference type="GO" id="GO:0016758">
    <property type="term" value="F:hexosyltransferase activity"/>
    <property type="evidence" value="ECO:0007669"/>
    <property type="project" value="TreeGrafter"/>
</dbReference>
<keyword evidence="1" id="KW-0175">Coiled coil</keyword>
<dbReference type="RefSeq" id="WP_095134715.1">
    <property type="nucleotide sequence ID" value="NZ_NIBG01000017.1"/>
</dbReference>
<protein>
    <submittedName>
        <fullName evidence="4">Uncharacterized protein</fullName>
    </submittedName>
</protein>
<evidence type="ECO:0000313" key="5">
    <source>
        <dbReference type="Proteomes" id="UP000216024"/>
    </source>
</evidence>
<keyword evidence="5" id="KW-1185">Reference proteome</keyword>